<organism evidence="3">
    <name type="scientific">Caldilineaceae bacterium SB0662_bin_9</name>
    <dbReference type="NCBI Taxonomy" id="2605258"/>
    <lineage>
        <taxon>Bacteria</taxon>
        <taxon>Bacillati</taxon>
        <taxon>Chloroflexota</taxon>
        <taxon>Caldilineae</taxon>
        <taxon>Caldilineales</taxon>
        <taxon>Caldilineaceae</taxon>
    </lineage>
</organism>
<dbReference type="SUPFAM" id="SSF55174">
    <property type="entry name" value="Alpha-L RNA-binding motif"/>
    <property type="match status" value="1"/>
</dbReference>
<dbReference type="Pfam" id="PF13275">
    <property type="entry name" value="S4_2"/>
    <property type="match status" value="1"/>
</dbReference>
<dbReference type="AlphaFoldDB" id="A0A6B1DZ42"/>
<protein>
    <submittedName>
        <fullName evidence="3">RNA-binding S4 domain-containing protein</fullName>
    </submittedName>
</protein>
<dbReference type="SMART" id="SM00363">
    <property type="entry name" value="S4"/>
    <property type="match status" value="1"/>
</dbReference>
<keyword evidence="1" id="KW-0694">RNA-binding</keyword>
<evidence type="ECO:0000313" key="3">
    <source>
        <dbReference type="EMBL" id="MYD91975.1"/>
    </source>
</evidence>
<accession>A0A6B1DZ42</accession>
<dbReference type="InterPro" id="IPR002942">
    <property type="entry name" value="S4_RNA-bd"/>
</dbReference>
<comment type="caution">
    <text evidence="3">The sequence shown here is derived from an EMBL/GenBank/DDBJ whole genome shotgun (WGS) entry which is preliminary data.</text>
</comment>
<sequence>MTHNPHRPDQKDRPPDGETIRLDQFLKVQRLCATGGLAKTVVQRGLVEVNGKVEQRRGRKLRQGDVVSYDGYTVPVDFV</sequence>
<dbReference type="GO" id="GO:0003723">
    <property type="term" value="F:RNA binding"/>
    <property type="evidence" value="ECO:0007669"/>
    <property type="project" value="UniProtKB-KW"/>
</dbReference>
<name>A0A6B1DZ42_9CHLR</name>
<reference evidence="3" key="1">
    <citation type="submission" date="2019-09" db="EMBL/GenBank/DDBJ databases">
        <title>Characterisation of the sponge microbiome using genome-centric metagenomics.</title>
        <authorList>
            <person name="Engelberts J.P."/>
            <person name="Robbins S.J."/>
            <person name="De Goeij J.M."/>
            <person name="Aranda M."/>
            <person name="Bell S.C."/>
            <person name="Webster N.S."/>
        </authorList>
    </citation>
    <scope>NUCLEOTIDE SEQUENCE</scope>
    <source>
        <strain evidence="3">SB0662_bin_9</strain>
    </source>
</reference>
<evidence type="ECO:0000256" key="1">
    <source>
        <dbReference type="PROSITE-ProRule" id="PRU00182"/>
    </source>
</evidence>
<gene>
    <name evidence="3" type="ORF">F4Y08_16875</name>
</gene>
<dbReference type="InterPro" id="IPR036986">
    <property type="entry name" value="S4_RNA-bd_sf"/>
</dbReference>
<proteinExistence type="predicted"/>
<dbReference type="PROSITE" id="PS50889">
    <property type="entry name" value="S4"/>
    <property type="match status" value="1"/>
</dbReference>
<dbReference type="Gene3D" id="3.10.290.10">
    <property type="entry name" value="RNA-binding S4 domain"/>
    <property type="match status" value="1"/>
</dbReference>
<evidence type="ECO:0000259" key="2">
    <source>
        <dbReference type="SMART" id="SM00363"/>
    </source>
</evidence>
<dbReference type="CDD" id="cd00165">
    <property type="entry name" value="S4"/>
    <property type="match status" value="1"/>
</dbReference>
<feature type="domain" description="RNA-binding S4" evidence="2">
    <location>
        <begin position="20"/>
        <end position="79"/>
    </location>
</feature>
<dbReference type="EMBL" id="VXPY01000122">
    <property type="protein sequence ID" value="MYD91975.1"/>
    <property type="molecule type" value="Genomic_DNA"/>
</dbReference>